<keyword evidence="1" id="KW-0472">Membrane</keyword>
<sequence>MFPAINVARVGLRATPRAVRVQVSANQMVARRWLNDNAGNRTDDKAKLAFRFGLKDIPVELYPMLVCVVAACVGGGYALARQLYKDGSDLRMLPNSFRKTASSSSH</sequence>
<evidence type="ECO:0000313" key="2">
    <source>
        <dbReference type="EMBL" id="KAG7528424.1"/>
    </source>
</evidence>
<proteinExistence type="predicted"/>
<accession>A0A8K0JFG0</accession>
<feature type="transmembrane region" description="Helical" evidence="1">
    <location>
        <begin position="61"/>
        <end position="80"/>
    </location>
</feature>
<comment type="caution">
    <text evidence="2">The sequence shown here is derived from an EMBL/GenBank/DDBJ whole genome shotgun (WGS) entry which is preliminary data.</text>
</comment>
<name>A0A8K0JFG0_9TREE</name>
<keyword evidence="1" id="KW-0812">Transmembrane</keyword>
<organism evidence="2 3">
    <name type="scientific">Filobasidium floriforme</name>
    <dbReference type="NCBI Taxonomy" id="5210"/>
    <lineage>
        <taxon>Eukaryota</taxon>
        <taxon>Fungi</taxon>
        <taxon>Dikarya</taxon>
        <taxon>Basidiomycota</taxon>
        <taxon>Agaricomycotina</taxon>
        <taxon>Tremellomycetes</taxon>
        <taxon>Filobasidiales</taxon>
        <taxon>Filobasidiaceae</taxon>
        <taxon>Filobasidium</taxon>
    </lineage>
</organism>
<dbReference type="Proteomes" id="UP000812966">
    <property type="component" value="Unassembled WGS sequence"/>
</dbReference>
<keyword evidence="1" id="KW-1133">Transmembrane helix</keyword>
<reference evidence="2" key="1">
    <citation type="submission" date="2020-04" db="EMBL/GenBank/DDBJ databases">
        <title>Analysis of mating type loci in Filobasidium floriforme.</title>
        <authorList>
            <person name="Nowrousian M."/>
        </authorList>
    </citation>
    <scope>NUCLEOTIDE SEQUENCE</scope>
    <source>
        <strain evidence="2">CBS 6242</strain>
    </source>
</reference>
<evidence type="ECO:0000256" key="1">
    <source>
        <dbReference type="SAM" id="Phobius"/>
    </source>
</evidence>
<protein>
    <submittedName>
        <fullName evidence="2">Uncharacterized protein</fullName>
    </submittedName>
</protein>
<dbReference type="EMBL" id="JABELV010000184">
    <property type="protein sequence ID" value="KAG7528424.1"/>
    <property type="molecule type" value="Genomic_DNA"/>
</dbReference>
<evidence type="ECO:0000313" key="3">
    <source>
        <dbReference type="Proteomes" id="UP000812966"/>
    </source>
</evidence>
<dbReference type="AlphaFoldDB" id="A0A8K0JFG0"/>
<gene>
    <name evidence="2" type="ORF">FFLO_06170</name>
</gene>
<keyword evidence="3" id="KW-1185">Reference proteome</keyword>